<keyword evidence="2" id="KW-1003">Cell membrane</keyword>
<evidence type="ECO:0000256" key="4">
    <source>
        <dbReference type="ARBA" id="ARBA00022989"/>
    </source>
</evidence>
<dbReference type="AlphaFoldDB" id="A0A1M5TT96"/>
<evidence type="ECO:0000256" key="2">
    <source>
        <dbReference type="ARBA" id="ARBA00022475"/>
    </source>
</evidence>
<reference evidence="8 9" key="1">
    <citation type="submission" date="2016-11" db="EMBL/GenBank/DDBJ databases">
        <authorList>
            <person name="Jaros S."/>
            <person name="Januszkiewicz K."/>
            <person name="Wedrychowicz H."/>
        </authorList>
    </citation>
    <scope>NUCLEOTIDE SEQUENCE [LARGE SCALE GENOMIC DNA]</scope>
    <source>
        <strain evidence="8 9">DSM 8605</strain>
    </source>
</reference>
<keyword evidence="4 6" id="KW-1133">Transmembrane helix</keyword>
<dbReference type="GO" id="GO:0005886">
    <property type="term" value="C:plasma membrane"/>
    <property type="evidence" value="ECO:0007669"/>
    <property type="project" value="UniProtKB-SubCell"/>
</dbReference>
<dbReference type="InterPro" id="IPR003841">
    <property type="entry name" value="Na/Pi_transpt"/>
</dbReference>
<organism evidence="8 9">
    <name type="scientific">Clostridium grantii DSM 8605</name>
    <dbReference type="NCBI Taxonomy" id="1121316"/>
    <lineage>
        <taxon>Bacteria</taxon>
        <taxon>Bacillati</taxon>
        <taxon>Bacillota</taxon>
        <taxon>Clostridia</taxon>
        <taxon>Eubacteriales</taxon>
        <taxon>Clostridiaceae</taxon>
        <taxon>Clostridium</taxon>
    </lineage>
</organism>
<evidence type="ECO:0000256" key="5">
    <source>
        <dbReference type="ARBA" id="ARBA00023136"/>
    </source>
</evidence>
<dbReference type="InterPro" id="IPR004633">
    <property type="entry name" value="NaPi_cotrn-rel/YqeW-like"/>
</dbReference>
<sequence>MYSIFIGLFGGLGLFLYGMKMMGDGLENVTGDTLKRFFEKITSNPIKGVATGALVTAIIQSSSATTVMIVGFVNAGLMNLTQAASVIMGANIGTTITAQIVSLKLDVLIPILVGIGAMMVLFTKKKNYKVTGTIILGFGILFLGMDLMKDAMTPLRDSKVFVDTITALNGHTFLGVLVGLVMTAVIQSSSASTGILVALAGTGALPIQVAIPILFGNNIGTCVTALISSIGTNKTARKAALIHLFFNIIGTIIFLPFISILTGIVLKLDPTDVTRQIANAHTIFNIANTIVLVPFIKYLVALVNKIIPGEDEIKEFGTKFIDSRLAETPAIGLNQAIQEIIRMAELAKENLTLSMRAFRNEEQKIVKEVFENEKLINLLEHDITDFLVKLSNAEITEEDHEKVISMFNIVNDIERVGDHCKNLVELASEKMNAKLEVSSDANNELEDMFNYTLQALDTSIESFRDGDVDKATRVLSVEERIDSLEKELRTKHIKRLNKGICSANSGAIFLDMISNFERIGDHSVNIAQSVLKRR</sequence>
<feature type="transmembrane region" description="Helical" evidence="6">
    <location>
        <begin position="278"/>
        <end position="300"/>
    </location>
</feature>
<name>A0A1M5TT96_9CLOT</name>
<evidence type="ECO:0000256" key="1">
    <source>
        <dbReference type="ARBA" id="ARBA00004651"/>
    </source>
</evidence>
<proteinExistence type="predicted"/>
<feature type="domain" description="PhoU" evidence="7">
    <location>
        <begin position="340"/>
        <end position="426"/>
    </location>
</feature>
<dbReference type="PANTHER" id="PTHR10010">
    <property type="entry name" value="SOLUTE CARRIER FAMILY 34 SODIUM PHOSPHATE , MEMBER 2-RELATED"/>
    <property type="match status" value="1"/>
</dbReference>
<comment type="subcellular location">
    <subcellularLocation>
        <location evidence="1">Cell membrane</location>
        <topology evidence="1">Multi-pass membrane protein</topology>
    </subcellularLocation>
</comment>
<keyword evidence="3 6" id="KW-0812">Transmembrane</keyword>
<feature type="transmembrane region" description="Helical" evidence="6">
    <location>
        <begin position="130"/>
        <end position="148"/>
    </location>
</feature>
<dbReference type="Pfam" id="PF02690">
    <property type="entry name" value="Na_Pi_cotrans"/>
    <property type="match status" value="2"/>
</dbReference>
<dbReference type="RefSeq" id="WP_073337790.1">
    <property type="nucleotide sequence ID" value="NZ_FQXM01000006.1"/>
</dbReference>
<dbReference type="GO" id="GO:0044341">
    <property type="term" value="P:sodium-dependent phosphate transport"/>
    <property type="evidence" value="ECO:0007669"/>
    <property type="project" value="InterPro"/>
</dbReference>
<dbReference type="STRING" id="1121316.SAMN02745207_01485"/>
<dbReference type="Proteomes" id="UP000184447">
    <property type="component" value="Unassembled WGS sequence"/>
</dbReference>
<evidence type="ECO:0000256" key="3">
    <source>
        <dbReference type="ARBA" id="ARBA00022692"/>
    </source>
</evidence>
<dbReference type="NCBIfam" id="NF037997">
    <property type="entry name" value="Na_Pi_symport"/>
    <property type="match status" value="1"/>
</dbReference>
<accession>A0A1M5TT96</accession>
<dbReference type="Gene3D" id="1.20.58.220">
    <property type="entry name" value="Phosphate transport system protein phou homolog 2, domain 2"/>
    <property type="match status" value="1"/>
</dbReference>
<dbReference type="PANTHER" id="PTHR10010:SF46">
    <property type="entry name" value="SODIUM-DEPENDENT PHOSPHATE TRANSPORT PROTEIN 2B"/>
    <property type="match status" value="1"/>
</dbReference>
<protein>
    <submittedName>
        <fullName evidence="8">Phosphate:Na+ symporter</fullName>
    </submittedName>
</protein>
<dbReference type="Pfam" id="PF01895">
    <property type="entry name" value="PhoU"/>
    <property type="match status" value="2"/>
</dbReference>
<keyword evidence="5 6" id="KW-0472">Membrane</keyword>
<feature type="transmembrane region" description="Helical" evidence="6">
    <location>
        <begin position="168"/>
        <end position="186"/>
    </location>
</feature>
<evidence type="ECO:0000259" key="7">
    <source>
        <dbReference type="Pfam" id="PF01895"/>
    </source>
</evidence>
<feature type="transmembrane region" description="Helical" evidence="6">
    <location>
        <begin position="244"/>
        <end position="266"/>
    </location>
</feature>
<dbReference type="InterPro" id="IPR026022">
    <property type="entry name" value="PhoU_dom"/>
</dbReference>
<feature type="domain" description="PhoU" evidence="7">
    <location>
        <begin position="445"/>
        <end position="530"/>
    </location>
</feature>
<evidence type="ECO:0000256" key="6">
    <source>
        <dbReference type="SAM" id="Phobius"/>
    </source>
</evidence>
<dbReference type="EMBL" id="FQXM01000006">
    <property type="protein sequence ID" value="SHH54045.1"/>
    <property type="molecule type" value="Genomic_DNA"/>
</dbReference>
<dbReference type="GO" id="GO:0005436">
    <property type="term" value="F:sodium:phosphate symporter activity"/>
    <property type="evidence" value="ECO:0007669"/>
    <property type="project" value="InterPro"/>
</dbReference>
<gene>
    <name evidence="8" type="ORF">SAMN02745207_01485</name>
</gene>
<dbReference type="SUPFAM" id="SSF109755">
    <property type="entry name" value="PhoU-like"/>
    <property type="match status" value="1"/>
</dbReference>
<keyword evidence="9" id="KW-1185">Reference proteome</keyword>
<evidence type="ECO:0000313" key="8">
    <source>
        <dbReference type="EMBL" id="SHH54045.1"/>
    </source>
</evidence>
<dbReference type="InterPro" id="IPR038078">
    <property type="entry name" value="PhoU-like_sf"/>
</dbReference>
<feature type="transmembrane region" description="Helical" evidence="6">
    <location>
        <begin position="49"/>
        <end position="73"/>
    </location>
</feature>
<feature type="transmembrane region" description="Helical" evidence="6">
    <location>
        <begin position="107"/>
        <end position="123"/>
    </location>
</feature>
<dbReference type="NCBIfam" id="TIGR00704">
    <property type="entry name" value="NaPi_cotrn_rel"/>
    <property type="match status" value="1"/>
</dbReference>
<evidence type="ECO:0000313" key="9">
    <source>
        <dbReference type="Proteomes" id="UP000184447"/>
    </source>
</evidence>